<gene>
    <name evidence="1" type="ORF">SFRICE_027520</name>
</gene>
<evidence type="ECO:0000313" key="1">
    <source>
        <dbReference type="EMBL" id="SOQ46019.1"/>
    </source>
</evidence>
<dbReference type="AlphaFoldDB" id="A0A2H1VYU9"/>
<name>A0A2H1VYU9_SPOFR</name>
<protein>
    <submittedName>
        <fullName evidence="1">SFRICE_027520</fullName>
    </submittedName>
</protein>
<dbReference type="EMBL" id="ODYU01005299">
    <property type="protein sequence ID" value="SOQ46019.1"/>
    <property type="molecule type" value="Genomic_DNA"/>
</dbReference>
<reference evidence="1" key="1">
    <citation type="submission" date="2016-07" db="EMBL/GenBank/DDBJ databases">
        <authorList>
            <person name="Bretaudeau A."/>
        </authorList>
    </citation>
    <scope>NUCLEOTIDE SEQUENCE</scope>
    <source>
        <strain evidence="1">Rice</strain>
        <tissue evidence="1">Whole body</tissue>
    </source>
</reference>
<sequence>MNNYNGVCPSRLVVSDDDDEADDGARLPMSNLFSRDLKTLKLYLLGNTDSGKEFDSLAVRTMTLETALPAFQCDKKLCQTITYPCSKFHSDPFNRFDILLQICDSSSAMYHGKEQSKSLKLHADTIHLLLQICDSSSAIHHDTEQSKSLKLHADSIHCLLQMCDSSSAMHHGKEQSKSLKLHADSTHVWSFKPLYCPVQRYTNFVSWHHN</sequence>
<organism evidence="1">
    <name type="scientific">Spodoptera frugiperda</name>
    <name type="common">Fall armyworm</name>
    <dbReference type="NCBI Taxonomy" id="7108"/>
    <lineage>
        <taxon>Eukaryota</taxon>
        <taxon>Metazoa</taxon>
        <taxon>Ecdysozoa</taxon>
        <taxon>Arthropoda</taxon>
        <taxon>Hexapoda</taxon>
        <taxon>Insecta</taxon>
        <taxon>Pterygota</taxon>
        <taxon>Neoptera</taxon>
        <taxon>Endopterygota</taxon>
        <taxon>Lepidoptera</taxon>
        <taxon>Glossata</taxon>
        <taxon>Ditrysia</taxon>
        <taxon>Noctuoidea</taxon>
        <taxon>Noctuidae</taxon>
        <taxon>Amphipyrinae</taxon>
        <taxon>Spodoptera</taxon>
    </lineage>
</organism>
<accession>A0A2H1VYU9</accession>
<proteinExistence type="predicted"/>